<evidence type="ECO:0000313" key="8">
    <source>
        <dbReference type="Proteomes" id="UP000800235"/>
    </source>
</evidence>
<dbReference type="SUPFAM" id="SSF56176">
    <property type="entry name" value="FAD-binding/transporter-associated domain-like"/>
    <property type="match status" value="1"/>
</dbReference>
<evidence type="ECO:0000256" key="5">
    <source>
        <dbReference type="SAM" id="SignalP"/>
    </source>
</evidence>
<evidence type="ECO:0000256" key="3">
    <source>
        <dbReference type="ARBA" id="ARBA00022827"/>
    </source>
</evidence>
<protein>
    <submittedName>
        <fullName evidence="7">FAD-binding domain-containing protein</fullName>
    </submittedName>
</protein>
<dbReference type="OrthoDB" id="2151789at2759"/>
<gene>
    <name evidence="7" type="ORF">EJ08DRAFT_670454</name>
</gene>
<keyword evidence="4" id="KW-0560">Oxidoreductase</keyword>
<feature type="signal peptide" evidence="5">
    <location>
        <begin position="1"/>
        <end position="18"/>
    </location>
</feature>
<accession>A0A9P4NSM3</accession>
<keyword evidence="3" id="KW-0274">FAD</keyword>
<evidence type="ECO:0000259" key="6">
    <source>
        <dbReference type="PROSITE" id="PS51387"/>
    </source>
</evidence>
<dbReference type="InterPro" id="IPR036318">
    <property type="entry name" value="FAD-bd_PCMH-like_sf"/>
</dbReference>
<organism evidence="7 8">
    <name type="scientific">Tothia fuscella</name>
    <dbReference type="NCBI Taxonomy" id="1048955"/>
    <lineage>
        <taxon>Eukaryota</taxon>
        <taxon>Fungi</taxon>
        <taxon>Dikarya</taxon>
        <taxon>Ascomycota</taxon>
        <taxon>Pezizomycotina</taxon>
        <taxon>Dothideomycetes</taxon>
        <taxon>Pleosporomycetidae</taxon>
        <taxon>Venturiales</taxon>
        <taxon>Cylindrosympodiaceae</taxon>
        <taxon>Tothia</taxon>
    </lineage>
</organism>
<dbReference type="InterPro" id="IPR050416">
    <property type="entry name" value="FAD-linked_Oxidoreductase"/>
</dbReference>
<name>A0A9P4NSM3_9PEZI</name>
<dbReference type="EMBL" id="MU007038">
    <property type="protein sequence ID" value="KAF2430559.1"/>
    <property type="molecule type" value="Genomic_DNA"/>
</dbReference>
<dbReference type="GO" id="GO:0016491">
    <property type="term" value="F:oxidoreductase activity"/>
    <property type="evidence" value="ECO:0007669"/>
    <property type="project" value="UniProtKB-KW"/>
</dbReference>
<dbReference type="Pfam" id="PF01565">
    <property type="entry name" value="FAD_binding_4"/>
    <property type="match status" value="1"/>
</dbReference>
<dbReference type="InterPro" id="IPR016166">
    <property type="entry name" value="FAD-bd_PCMH"/>
</dbReference>
<keyword evidence="5" id="KW-0732">Signal</keyword>
<feature type="domain" description="FAD-binding PCMH-type" evidence="6">
    <location>
        <begin position="65"/>
        <end position="241"/>
    </location>
</feature>
<comment type="similarity">
    <text evidence="1">Belongs to the oxygen-dependent FAD-linked oxidoreductase family.</text>
</comment>
<dbReference type="Proteomes" id="UP000800235">
    <property type="component" value="Unassembled WGS sequence"/>
</dbReference>
<keyword evidence="8" id="KW-1185">Reference proteome</keyword>
<evidence type="ECO:0000313" key="7">
    <source>
        <dbReference type="EMBL" id="KAF2430559.1"/>
    </source>
</evidence>
<dbReference type="GO" id="GO:0071949">
    <property type="term" value="F:FAD binding"/>
    <property type="evidence" value="ECO:0007669"/>
    <property type="project" value="InterPro"/>
</dbReference>
<comment type="caution">
    <text evidence="7">The sequence shown here is derived from an EMBL/GenBank/DDBJ whole genome shotgun (WGS) entry which is preliminary data.</text>
</comment>
<sequence>MLLNSVVLTAFLGSLAGAAPAQGPAVTCCDALSLILQEKVVQLGNKTTENEYKNTRYTYWTERSSEVTPSCFVKPSSSEDVSATLKILSQPQYRNVLSCKFAIRSGGHTPWPAAAINGGVTIDLSNMRKLEVAEDRKSIGVGAGNKWGMVYSKLEQMDLAVSGGRWGNVGVGGLLTGGGLSFFQGKRGLACDGILNHEVVLSNGTIVQANPKVNTDLYKALKGGNNNFGIVTRFDLEAFQQGKIWGGGILHAAKDPTTLSWFTNFANSSLTDLDSMVMYSTVPLFGQWMSGGLVTYAKNVTDPSSFRDFYNTSLFSTASITTYNQIAQFNAIGTPFGGRAVWATFSFKNNAAFMRTVIDLAAQESRTMPLFSPGIQLIFQPLWKAPRAKVLAETGGNSLGLDDQGDLIIVLCSSGSRRAADDMTINLAMKGFINKATQKARDAGVYSSYIYLNYAAEFQDPIAGYGESNRAQLIAVSEKYDPIQLFQKQVPGGFKLRRAEGDWV</sequence>
<dbReference type="InterPro" id="IPR006094">
    <property type="entry name" value="Oxid_FAD_bind_N"/>
</dbReference>
<evidence type="ECO:0000256" key="1">
    <source>
        <dbReference type="ARBA" id="ARBA00005466"/>
    </source>
</evidence>
<evidence type="ECO:0000256" key="4">
    <source>
        <dbReference type="ARBA" id="ARBA00023002"/>
    </source>
</evidence>
<keyword evidence="2" id="KW-0285">Flavoprotein</keyword>
<proteinExistence type="inferred from homology"/>
<dbReference type="PANTHER" id="PTHR42973">
    <property type="entry name" value="BINDING OXIDOREDUCTASE, PUTATIVE (AFU_ORTHOLOGUE AFUA_1G17690)-RELATED"/>
    <property type="match status" value="1"/>
</dbReference>
<dbReference type="Gene3D" id="3.30.465.10">
    <property type="match status" value="1"/>
</dbReference>
<feature type="chain" id="PRO_5040402573" evidence="5">
    <location>
        <begin position="19"/>
        <end position="504"/>
    </location>
</feature>
<dbReference type="PANTHER" id="PTHR42973:SF13">
    <property type="entry name" value="FAD-BINDING PCMH-TYPE DOMAIN-CONTAINING PROTEIN"/>
    <property type="match status" value="1"/>
</dbReference>
<evidence type="ECO:0000256" key="2">
    <source>
        <dbReference type="ARBA" id="ARBA00022630"/>
    </source>
</evidence>
<reference evidence="7" key="1">
    <citation type="journal article" date="2020" name="Stud. Mycol.">
        <title>101 Dothideomycetes genomes: a test case for predicting lifestyles and emergence of pathogens.</title>
        <authorList>
            <person name="Haridas S."/>
            <person name="Albert R."/>
            <person name="Binder M."/>
            <person name="Bloem J."/>
            <person name="Labutti K."/>
            <person name="Salamov A."/>
            <person name="Andreopoulos B."/>
            <person name="Baker S."/>
            <person name="Barry K."/>
            <person name="Bills G."/>
            <person name="Bluhm B."/>
            <person name="Cannon C."/>
            <person name="Castanera R."/>
            <person name="Culley D."/>
            <person name="Daum C."/>
            <person name="Ezra D."/>
            <person name="Gonzalez J."/>
            <person name="Henrissat B."/>
            <person name="Kuo A."/>
            <person name="Liang C."/>
            <person name="Lipzen A."/>
            <person name="Lutzoni F."/>
            <person name="Magnuson J."/>
            <person name="Mondo S."/>
            <person name="Nolan M."/>
            <person name="Ohm R."/>
            <person name="Pangilinan J."/>
            <person name="Park H.-J."/>
            <person name="Ramirez L."/>
            <person name="Alfaro M."/>
            <person name="Sun H."/>
            <person name="Tritt A."/>
            <person name="Yoshinaga Y."/>
            <person name="Zwiers L.-H."/>
            <person name="Turgeon B."/>
            <person name="Goodwin S."/>
            <person name="Spatafora J."/>
            <person name="Crous P."/>
            <person name="Grigoriev I."/>
        </authorList>
    </citation>
    <scope>NUCLEOTIDE SEQUENCE</scope>
    <source>
        <strain evidence="7">CBS 130266</strain>
    </source>
</reference>
<dbReference type="AlphaFoldDB" id="A0A9P4NSM3"/>
<dbReference type="InterPro" id="IPR016169">
    <property type="entry name" value="FAD-bd_PCMH_sub2"/>
</dbReference>
<dbReference type="PROSITE" id="PS51387">
    <property type="entry name" value="FAD_PCMH"/>
    <property type="match status" value="1"/>
</dbReference>